<dbReference type="Proteomes" id="UP000299102">
    <property type="component" value="Unassembled WGS sequence"/>
</dbReference>
<keyword evidence="2" id="KW-1185">Reference proteome</keyword>
<reference evidence="1 2" key="1">
    <citation type="journal article" date="2019" name="Commun. Biol.">
        <title>The bagworm genome reveals a unique fibroin gene that provides high tensile strength.</title>
        <authorList>
            <person name="Kono N."/>
            <person name="Nakamura H."/>
            <person name="Ohtoshi R."/>
            <person name="Tomita M."/>
            <person name="Numata K."/>
            <person name="Arakawa K."/>
        </authorList>
    </citation>
    <scope>NUCLEOTIDE SEQUENCE [LARGE SCALE GENOMIC DNA]</scope>
</reference>
<gene>
    <name evidence="1" type="ORF">EVAR_97752_1</name>
</gene>
<protein>
    <submittedName>
        <fullName evidence="1">Uncharacterized protein</fullName>
    </submittedName>
</protein>
<comment type="caution">
    <text evidence="1">The sequence shown here is derived from an EMBL/GenBank/DDBJ whole genome shotgun (WGS) entry which is preliminary data.</text>
</comment>
<organism evidence="1 2">
    <name type="scientific">Eumeta variegata</name>
    <name type="common">Bagworm moth</name>
    <name type="synonym">Eumeta japonica</name>
    <dbReference type="NCBI Taxonomy" id="151549"/>
    <lineage>
        <taxon>Eukaryota</taxon>
        <taxon>Metazoa</taxon>
        <taxon>Ecdysozoa</taxon>
        <taxon>Arthropoda</taxon>
        <taxon>Hexapoda</taxon>
        <taxon>Insecta</taxon>
        <taxon>Pterygota</taxon>
        <taxon>Neoptera</taxon>
        <taxon>Endopterygota</taxon>
        <taxon>Lepidoptera</taxon>
        <taxon>Glossata</taxon>
        <taxon>Ditrysia</taxon>
        <taxon>Tineoidea</taxon>
        <taxon>Psychidae</taxon>
        <taxon>Oiketicinae</taxon>
        <taxon>Eumeta</taxon>
    </lineage>
</organism>
<accession>A0A4C1X875</accession>
<dbReference type="EMBL" id="BGZK01000756">
    <property type="protein sequence ID" value="GBP59250.1"/>
    <property type="molecule type" value="Genomic_DNA"/>
</dbReference>
<name>A0A4C1X875_EUMVA</name>
<sequence length="121" mass="13922">MQARNNRRLIITTRALGTYGSPFLSVPTARPSRRSAAARVEYARKLYNFTISSFLHVSHLITYKVDSSMSGVDRPDCVLSHNIAANWSAFLFVKRVVSPTVLVFPRRPKYSYETRRRRRTS</sequence>
<evidence type="ECO:0000313" key="1">
    <source>
        <dbReference type="EMBL" id="GBP59250.1"/>
    </source>
</evidence>
<dbReference type="AlphaFoldDB" id="A0A4C1X875"/>
<evidence type="ECO:0000313" key="2">
    <source>
        <dbReference type="Proteomes" id="UP000299102"/>
    </source>
</evidence>
<proteinExistence type="predicted"/>